<dbReference type="InterPro" id="IPR001853">
    <property type="entry name" value="DSBA-like_thioredoxin_dom"/>
</dbReference>
<evidence type="ECO:0000313" key="3">
    <source>
        <dbReference type="Proteomes" id="UP000192813"/>
    </source>
</evidence>
<feature type="domain" description="DSBA-like thioredoxin" evidence="1">
    <location>
        <begin position="3"/>
        <end position="205"/>
    </location>
</feature>
<dbReference type="Pfam" id="PF01323">
    <property type="entry name" value="DSBA"/>
    <property type="match status" value="1"/>
</dbReference>
<dbReference type="AlphaFoldDB" id="A0A2J9PMF2"/>
<dbReference type="CDD" id="cd03024">
    <property type="entry name" value="DsbA_FrnE"/>
    <property type="match status" value="1"/>
</dbReference>
<name>A0A2J9PMF2_9LACT</name>
<dbReference type="GO" id="GO:0016491">
    <property type="term" value="F:oxidoreductase activity"/>
    <property type="evidence" value="ECO:0007669"/>
    <property type="project" value="InterPro"/>
</dbReference>
<protein>
    <submittedName>
        <fullName evidence="2">Disulfide bond formation protein DsbA</fullName>
    </submittedName>
</protein>
<dbReference type="EMBL" id="NBTM02000001">
    <property type="protein sequence ID" value="PNL91518.1"/>
    <property type="molecule type" value="Genomic_DNA"/>
</dbReference>
<sequence>MEITIWSDFVCPFCYIGQAHLERAMDNFAHADEITIEHKSFELMPGAKYDPNKNFYESFADLKGTTPEEAKQMNDQVKQMAATTGLDFNFDIMKMADTMPAHRVFQYAKTQGKDDEYFKAFYTAYFEQGALISDEDTIISLSESVGLDGDKVREILASEDEFKAETTADIFHAGEVGVQGVPFFVFNNKYAVHGAQPVEVFQQVLDQVYAEEQEA</sequence>
<proteinExistence type="predicted"/>
<evidence type="ECO:0000259" key="1">
    <source>
        <dbReference type="Pfam" id="PF01323"/>
    </source>
</evidence>
<dbReference type="PANTHER" id="PTHR13887:SF41">
    <property type="entry name" value="THIOREDOXIN SUPERFAMILY PROTEIN"/>
    <property type="match status" value="1"/>
</dbReference>
<dbReference type="Gene3D" id="3.40.30.10">
    <property type="entry name" value="Glutaredoxin"/>
    <property type="match status" value="1"/>
</dbReference>
<dbReference type="RefSeq" id="WP_083068551.1">
    <property type="nucleotide sequence ID" value="NZ_JALXKY010000008.1"/>
</dbReference>
<dbReference type="SUPFAM" id="SSF52833">
    <property type="entry name" value="Thioredoxin-like"/>
    <property type="match status" value="1"/>
</dbReference>
<gene>
    <name evidence="2" type="ORF">A6J77_004500</name>
</gene>
<accession>A0A2J9PMF2</accession>
<dbReference type="Proteomes" id="UP000192813">
    <property type="component" value="Unassembled WGS sequence"/>
</dbReference>
<dbReference type="PANTHER" id="PTHR13887">
    <property type="entry name" value="GLUTATHIONE S-TRANSFERASE KAPPA"/>
    <property type="match status" value="1"/>
</dbReference>
<organism evidence="2 3">
    <name type="scientific">Aerococcus viridans</name>
    <dbReference type="NCBI Taxonomy" id="1377"/>
    <lineage>
        <taxon>Bacteria</taxon>
        <taxon>Bacillati</taxon>
        <taxon>Bacillota</taxon>
        <taxon>Bacilli</taxon>
        <taxon>Lactobacillales</taxon>
        <taxon>Aerococcaceae</taxon>
        <taxon>Aerococcus</taxon>
    </lineage>
</organism>
<dbReference type="InterPro" id="IPR036249">
    <property type="entry name" value="Thioredoxin-like_sf"/>
</dbReference>
<evidence type="ECO:0000313" key="2">
    <source>
        <dbReference type="EMBL" id="PNL91518.1"/>
    </source>
</evidence>
<comment type="caution">
    <text evidence="2">The sequence shown here is derived from an EMBL/GenBank/DDBJ whole genome shotgun (WGS) entry which is preliminary data.</text>
</comment>
<reference evidence="3" key="1">
    <citation type="submission" date="2017-12" db="EMBL/GenBank/DDBJ databases">
        <title>FDA dAtabase for Regulatory Grade micrObial Sequences (FDA-ARGOS): Supporting development and validation of Infectious Disease Dx tests.</title>
        <authorList>
            <person name="Hoffmann M."/>
            <person name="Allard M."/>
            <person name="Evans P."/>
            <person name="Brown E."/>
            <person name="Tallon L."/>
            <person name="Sadzewicz L."/>
            <person name="Sengamalay N."/>
            <person name="Ott S."/>
            <person name="Godinez A."/>
            <person name="Nagaraj S."/>
            <person name="Vavikolanu K."/>
            <person name="Aluvathingal J."/>
            <person name="Nadendla S."/>
            <person name="Sichtig H."/>
        </authorList>
    </citation>
    <scope>NUCLEOTIDE SEQUENCE [LARGE SCALE GENOMIC DNA]</scope>
    <source>
        <strain evidence="3">FDAARGOS_249</strain>
    </source>
</reference>